<keyword evidence="22" id="KW-1185">Reference proteome</keyword>
<dbReference type="Pfam" id="PF24621">
    <property type="entry name" value="DHQS_C"/>
    <property type="match status" value="1"/>
</dbReference>
<organism evidence="21 22">
    <name type="scientific">Steroidobacter denitrificans</name>
    <dbReference type="NCBI Taxonomy" id="465721"/>
    <lineage>
        <taxon>Bacteria</taxon>
        <taxon>Pseudomonadati</taxon>
        <taxon>Pseudomonadota</taxon>
        <taxon>Gammaproteobacteria</taxon>
        <taxon>Steroidobacterales</taxon>
        <taxon>Steroidobacteraceae</taxon>
        <taxon>Steroidobacter</taxon>
    </lineage>
</organism>
<keyword evidence="17 18" id="KW-0170">Cobalt</keyword>
<evidence type="ECO:0000256" key="13">
    <source>
        <dbReference type="ARBA" id="ARBA00022833"/>
    </source>
</evidence>
<feature type="domain" description="3-dehydroquinate synthase N-terminal" evidence="19">
    <location>
        <begin position="67"/>
        <end position="179"/>
    </location>
</feature>
<dbReference type="SUPFAM" id="SSF56796">
    <property type="entry name" value="Dehydroquinate synthase-like"/>
    <property type="match status" value="1"/>
</dbReference>
<feature type="binding site" evidence="18">
    <location>
        <begin position="105"/>
        <end position="109"/>
    </location>
    <ligand>
        <name>NAD(+)</name>
        <dbReference type="ChEBI" id="CHEBI:57540"/>
    </ligand>
</feature>
<feature type="binding site" evidence="18">
    <location>
        <position position="264"/>
    </location>
    <ligand>
        <name>Zn(2+)</name>
        <dbReference type="ChEBI" id="CHEBI:29105"/>
    </ligand>
</feature>
<evidence type="ECO:0000256" key="1">
    <source>
        <dbReference type="ARBA" id="ARBA00001393"/>
    </source>
</evidence>
<dbReference type="Pfam" id="PF01761">
    <property type="entry name" value="DHQ_synthase"/>
    <property type="match status" value="1"/>
</dbReference>
<comment type="pathway">
    <text evidence="5 18">Metabolic intermediate biosynthesis; chorismate biosynthesis; chorismate from D-erythrose 4-phosphate and phosphoenolpyruvate: step 2/7.</text>
</comment>
<evidence type="ECO:0000256" key="18">
    <source>
        <dbReference type="HAMAP-Rule" id="MF_00110"/>
    </source>
</evidence>
<feature type="binding site" evidence="18">
    <location>
        <position position="151"/>
    </location>
    <ligand>
        <name>NAD(+)</name>
        <dbReference type="ChEBI" id="CHEBI:57540"/>
    </ligand>
</feature>
<dbReference type="PATRIC" id="fig|465721.4.peg.3090"/>
<feature type="binding site" evidence="18">
    <location>
        <position position="184"/>
    </location>
    <ligand>
        <name>Zn(2+)</name>
        <dbReference type="ChEBI" id="CHEBI:29105"/>
    </ligand>
</feature>
<keyword evidence="13 18" id="KW-0862">Zinc</keyword>
<evidence type="ECO:0000256" key="12">
    <source>
        <dbReference type="ARBA" id="ARBA00022741"/>
    </source>
</evidence>
<dbReference type="GO" id="GO:0008652">
    <property type="term" value="P:amino acid biosynthetic process"/>
    <property type="evidence" value="ECO:0007669"/>
    <property type="project" value="UniProtKB-KW"/>
</dbReference>
<comment type="caution">
    <text evidence="18">Lacks conserved residue(s) required for the propagation of feature annotation.</text>
</comment>
<dbReference type="PANTHER" id="PTHR43622:SF7">
    <property type="entry name" value="3-DEHYDROQUINATE SYNTHASE, CHLOROPLASTIC"/>
    <property type="match status" value="1"/>
</dbReference>
<accession>A0A127FCZ1</accession>
<dbReference type="InterPro" id="IPR030963">
    <property type="entry name" value="DHQ_synth_fam"/>
</dbReference>
<evidence type="ECO:0000256" key="10">
    <source>
        <dbReference type="ARBA" id="ARBA00022605"/>
    </source>
</evidence>
<dbReference type="GO" id="GO:0009423">
    <property type="term" value="P:chorismate biosynthetic process"/>
    <property type="evidence" value="ECO:0007669"/>
    <property type="project" value="UniProtKB-UniRule"/>
</dbReference>
<dbReference type="GO" id="GO:0046872">
    <property type="term" value="F:metal ion binding"/>
    <property type="evidence" value="ECO:0007669"/>
    <property type="project" value="UniProtKB-KW"/>
</dbReference>
<dbReference type="EMBL" id="CP011971">
    <property type="protein sequence ID" value="AMN48276.1"/>
    <property type="molecule type" value="Genomic_DNA"/>
</dbReference>
<evidence type="ECO:0000313" key="22">
    <source>
        <dbReference type="Proteomes" id="UP000070250"/>
    </source>
</evidence>
<keyword evidence="10 18" id="KW-0028">Amino-acid biosynthesis</keyword>
<keyword evidence="16 18" id="KW-0456">Lyase</keyword>
<dbReference type="NCBIfam" id="TIGR01357">
    <property type="entry name" value="aroB"/>
    <property type="match status" value="1"/>
</dbReference>
<comment type="function">
    <text evidence="3 18">Catalyzes the conversion of 3-deoxy-D-arabino-heptulosonate 7-phosphate (DAHP) to dehydroquinate (DHQ).</text>
</comment>
<evidence type="ECO:0000256" key="7">
    <source>
        <dbReference type="ARBA" id="ARBA00013031"/>
    </source>
</evidence>
<dbReference type="InterPro" id="IPR016037">
    <property type="entry name" value="DHQ_synth_AroB"/>
</dbReference>
<evidence type="ECO:0000256" key="8">
    <source>
        <dbReference type="ARBA" id="ARBA00017684"/>
    </source>
</evidence>
<comment type="cofactor">
    <cofactor evidence="18">
        <name>Co(2+)</name>
        <dbReference type="ChEBI" id="CHEBI:48828"/>
    </cofactor>
    <cofactor evidence="18">
        <name>Zn(2+)</name>
        <dbReference type="ChEBI" id="CHEBI:29105"/>
    </cofactor>
    <text evidence="18">Binds 1 divalent metal cation per subunit. Can use either Co(2+) or Zn(2+).</text>
</comment>
<reference evidence="21 22" key="1">
    <citation type="submission" date="2015-06" db="EMBL/GenBank/DDBJ databases">
        <title>A Comprehensive Approach to Explore the Metabolic and Phylogenetic Diversity of Bacterial Steroid Degradation in the Environment: Testosterone as an Example.</title>
        <authorList>
            <person name="Yang F.-C."/>
            <person name="Chen Y.-L."/>
            <person name="Yu C.-P."/>
            <person name="Tang S.-L."/>
            <person name="Wang P.-H."/>
            <person name="Ismail W."/>
            <person name="Wang C.-H."/>
            <person name="Yang C.-Y."/>
            <person name="Chiang Y.-R."/>
        </authorList>
    </citation>
    <scope>NUCLEOTIDE SEQUENCE [LARGE SCALE GENOMIC DNA]</scope>
    <source>
        <strain evidence="21 22">DSM 18526</strain>
    </source>
</reference>
<proteinExistence type="inferred from homology"/>
<evidence type="ECO:0000256" key="3">
    <source>
        <dbReference type="ARBA" id="ARBA00003485"/>
    </source>
</evidence>
<keyword evidence="14 18" id="KW-0520">NAD</keyword>
<sequence length="367" mass="40268">MNIEQVDIDLGVRSYPILIGPDLIDDESLLARHVQARNLLIVSNTTVAPLYLQRLQHSLGERRVGSVILPDGEQHKTLESMALIIDALIEQRLNRDAAVLALGGGVIGDMAGFAAACYQRGIDYVQVPTTLLAQVDSSVGGKTGVNHPQAKNMIGAFHQPRCVIADTRVLRSLAEREYRAGIAEIIKYGMIHDAALLDWLEQSAEALLAREDEAIMYAVRRSCEIKAAVVAIDEREQGLRAILNLGHTFGHAIETATGYGRWLHGEAVAAGMVIAADMSRRLGWLHEADCERLIRLLRRFGLPVDAPHIGAQRARDLMGLDKKVLDGRIRLVLLPQLGQAQVVSDYTSEALDASLRAYFDPAGERRI</sequence>
<comment type="cofactor">
    <cofactor evidence="2 18">
        <name>NAD(+)</name>
        <dbReference type="ChEBI" id="CHEBI:57540"/>
    </cofactor>
</comment>
<dbReference type="EC" id="4.2.3.4" evidence="7 18"/>
<evidence type="ECO:0000256" key="5">
    <source>
        <dbReference type="ARBA" id="ARBA00004661"/>
    </source>
</evidence>
<evidence type="ECO:0000313" key="21">
    <source>
        <dbReference type="EMBL" id="AMN48276.1"/>
    </source>
</evidence>
<comment type="catalytic activity">
    <reaction evidence="1 18">
        <text>7-phospho-2-dehydro-3-deoxy-D-arabino-heptonate = 3-dehydroquinate + phosphate</text>
        <dbReference type="Rhea" id="RHEA:21968"/>
        <dbReference type="ChEBI" id="CHEBI:32364"/>
        <dbReference type="ChEBI" id="CHEBI:43474"/>
        <dbReference type="ChEBI" id="CHEBI:58394"/>
        <dbReference type="EC" id="4.2.3.4"/>
    </reaction>
</comment>
<dbReference type="FunFam" id="3.40.50.1970:FF:000001">
    <property type="entry name" value="3-dehydroquinate synthase"/>
    <property type="match status" value="1"/>
</dbReference>
<feature type="binding site" evidence="18">
    <location>
        <begin position="71"/>
        <end position="76"/>
    </location>
    <ligand>
        <name>NAD(+)</name>
        <dbReference type="ChEBI" id="CHEBI:57540"/>
    </ligand>
</feature>
<dbReference type="UniPathway" id="UPA00053">
    <property type="reaction ID" value="UER00085"/>
</dbReference>
<comment type="similarity">
    <text evidence="6 18">Belongs to the sugar phosphate cyclases superfamily. Dehydroquinate synthase family.</text>
</comment>
<feature type="binding site" evidence="18">
    <location>
        <begin position="129"/>
        <end position="130"/>
    </location>
    <ligand>
        <name>NAD(+)</name>
        <dbReference type="ChEBI" id="CHEBI:57540"/>
    </ligand>
</feature>
<feature type="binding site" evidence="18">
    <location>
        <position position="142"/>
    </location>
    <ligand>
        <name>NAD(+)</name>
        <dbReference type="ChEBI" id="CHEBI:57540"/>
    </ligand>
</feature>
<name>A0A127FCZ1_STEDE</name>
<dbReference type="AlphaFoldDB" id="A0A127FCZ1"/>
<dbReference type="Gene3D" id="1.20.1090.10">
    <property type="entry name" value="Dehydroquinate synthase-like - alpha domain"/>
    <property type="match status" value="1"/>
</dbReference>
<dbReference type="InterPro" id="IPR030960">
    <property type="entry name" value="DHQS/DOIS_N"/>
</dbReference>
<dbReference type="CDD" id="cd08195">
    <property type="entry name" value="DHQS"/>
    <property type="match status" value="1"/>
</dbReference>
<keyword evidence="15 18" id="KW-0057">Aromatic amino acid biosynthesis</keyword>
<dbReference type="GO" id="GO:0000166">
    <property type="term" value="F:nucleotide binding"/>
    <property type="evidence" value="ECO:0007669"/>
    <property type="project" value="UniProtKB-KW"/>
</dbReference>
<dbReference type="GO" id="GO:0005737">
    <property type="term" value="C:cytoplasm"/>
    <property type="evidence" value="ECO:0007669"/>
    <property type="project" value="UniProtKB-SubCell"/>
</dbReference>
<dbReference type="HAMAP" id="MF_00110">
    <property type="entry name" value="DHQ_synthase"/>
    <property type="match status" value="1"/>
</dbReference>
<dbReference type="STRING" id="465721.ACG33_14445"/>
<feature type="domain" description="3-dehydroquinate synthase C-terminal" evidence="20">
    <location>
        <begin position="181"/>
        <end position="324"/>
    </location>
</feature>
<gene>
    <name evidence="18" type="primary">aroB</name>
    <name evidence="21" type="ORF">ACG33_14445</name>
</gene>
<evidence type="ECO:0000256" key="9">
    <source>
        <dbReference type="ARBA" id="ARBA00022490"/>
    </source>
</evidence>
<evidence type="ECO:0000256" key="17">
    <source>
        <dbReference type="ARBA" id="ARBA00023285"/>
    </source>
</evidence>
<evidence type="ECO:0000256" key="14">
    <source>
        <dbReference type="ARBA" id="ARBA00023027"/>
    </source>
</evidence>
<evidence type="ECO:0000256" key="2">
    <source>
        <dbReference type="ARBA" id="ARBA00001911"/>
    </source>
</evidence>
<dbReference type="Proteomes" id="UP000070250">
    <property type="component" value="Chromosome"/>
</dbReference>
<keyword evidence="9 18" id="KW-0963">Cytoplasm</keyword>
<keyword evidence="11 18" id="KW-0479">Metal-binding</keyword>
<dbReference type="Gene3D" id="3.40.50.1970">
    <property type="match status" value="1"/>
</dbReference>
<evidence type="ECO:0000256" key="15">
    <source>
        <dbReference type="ARBA" id="ARBA00023141"/>
    </source>
</evidence>
<dbReference type="PANTHER" id="PTHR43622">
    <property type="entry name" value="3-DEHYDROQUINATE SYNTHASE"/>
    <property type="match status" value="1"/>
</dbReference>
<protein>
    <recommendedName>
        <fullName evidence="8 18">3-dehydroquinate synthase</fullName>
        <shortName evidence="18">DHQS</shortName>
        <ecNumber evidence="7 18">4.2.3.4</ecNumber>
    </recommendedName>
</protein>
<evidence type="ECO:0000256" key="6">
    <source>
        <dbReference type="ARBA" id="ARBA00005412"/>
    </source>
</evidence>
<dbReference type="InterPro" id="IPR050071">
    <property type="entry name" value="Dehydroquinate_synthase"/>
</dbReference>
<evidence type="ECO:0000256" key="4">
    <source>
        <dbReference type="ARBA" id="ARBA00004496"/>
    </source>
</evidence>
<dbReference type="KEGG" id="sdf:ACG33_14445"/>
<evidence type="ECO:0000259" key="19">
    <source>
        <dbReference type="Pfam" id="PF01761"/>
    </source>
</evidence>
<keyword evidence="12 18" id="KW-0547">Nucleotide-binding</keyword>
<feature type="binding site" evidence="18">
    <location>
        <position position="247"/>
    </location>
    <ligand>
        <name>Zn(2+)</name>
        <dbReference type="ChEBI" id="CHEBI:29105"/>
    </ligand>
</feature>
<dbReference type="GO" id="GO:0003856">
    <property type="term" value="F:3-dehydroquinate synthase activity"/>
    <property type="evidence" value="ECO:0007669"/>
    <property type="project" value="UniProtKB-UniRule"/>
</dbReference>
<evidence type="ECO:0000259" key="20">
    <source>
        <dbReference type="Pfam" id="PF24621"/>
    </source>
</evidence>
<dbReference type="GO" id="GO:0009073">
    <property type="term" value="P:aromatic amino acid family biosynthetic process"/>
    <property type="evidence" value="ECO:0007669"/>
    <property type="project" value="UniProtKB-KW"/>
</dbReference>
<dbReference type="InterPro" id="IPR056179">
    <property type="entry name" value="DHQS_C"/>
</dbReference>
<dbReference type="PIRSF" id="PIRSF001455">
    <property type="entry name" value="DHQ_synth"/>
    <property type="match status" value="1"/>
</dbReference>
<comment type="subcellular location">
    <subcellularLocation>
        <location evidence="4 18">Cytoplasm</location>
    </subcellularLocation>
</comment>
<evidence type="ECO:0000256" key="11">
    <source>
        <dbReference type="ARBA" id="ARBA00022723"/>
    </source>
</evidence>
<evidence type="ECO:0000256" key="16">
    <source>
        <dbReference type="ARBA" id="ARBA00023239"/>
    </source>
</evidence>